<dbReference type="AlphaFoldDB" id="A0A812KLB8"/>
<gene>
    <name evidence="2" type="ORF">SNAT2548_LOCUS9177</name>
</gene>
<comment type="caution">
    <text evidence="2">The sequence shown here is derived from an EMBL/GenBank/DDBJ whole genome shotgun (WGS) entry which is preliminary data.</text>
</comment>
<sequence length="419" mass="46391">MSFLVSTLHTTSGQDVCLEPPVASDEPLEDLRRRAAYALRVGVRQVTLLSGDKELVGNCPVADVIDEAADLTVLLQPVHRIYRPQVEEAWEAVGFVKLQRVVFPPSSGIDVNMMPFRMGDKASLPEELWGYWPLIEACRLPEEELGKVGFLTIQETDVTAGDAQRRPGLHLESPGVVMSEGRVLLTMARWGAGLAGFRVKEPKQVPPILESLDEDVDHQAQIDDAVAGSEADDISDEDSEDSEDGGTKWIHTRLQGGIYTASTVENSAKFWDLRFSDPADVCGPLGDLEHMRQALGPGVAAEAQTLYWMSDATPHESVPLKEDAHRQYFRLVTSSVSLWYSKHSTENPLVKPDPSLTRIVDTDKFQDFPLVGPSMKRRGSDVGDKIWDVFHGTELGYFPDGVHDPSRERKLLEQQLGPL</sequence>
<keyword evidence="3" id="KW-1185">Reference proteome</keyword>
<reference evidence="2" key="1">
    <citation type="submission" date="2021-02" db="EMBL/GenBank/DDBJ databases">
        <authorList>
            <person name="Dougan E. K."/>
            <person name="Rhodes N."/>
            <person name="Thang M."/>
            <person name="Chan C."/>
        </authorList>
    </citation>
    <scope>NUCLEOTIDE SEQUENCE</scope>
</reference>
<evidence type="ECO:0000313" key="3">
    <source>
        <dbReference type="Proteomes" id="UP000604046"/>
    </source>
</evidence>
<dbReference type="OrthoDB" id="5980503at2759"/>
<evidence type="ECO:0000256" key="1">
    <source>
        <dbReference type="SAM" id="MobiDB-lite"/>
    </source>
</evidence>
<feature type="compositionally biased region" description="Acidic residues" evidence="1">
    <location>
        <begin position="230"/>
        <end position="244"/>
    </location>
</feature>
<dbReference type="Proteomes" id="UP000604046">
    <property type="component" value="Unassembled WGS sequence"/>
</dbReference>
<accession>A0A812KLB8</accession>
<organism evidence="2 3">
    <name type="scientific">Symbiodinium natans</name>
    <dbReference type="NCBI Taxonomy" id="878477"/>
    <lineage>
        <taxon>Eukaryota</taxon>
        <taxon>Sar</taxon>
        <taxon>Alveolata</taxon>
        <taxon>Dinophyceae</taxon>
        <taxon>Suessiales</taxon>
        <taxon>Symbiodiniaceae</taxon>
        <taxon>Symbiodinium</taxon>
    </lineage>
</organism>
<name>A0A812KLB8_9DINO</name>
<proteinExistence type="predicted"/>
<feature type="region of interest" description="Disordered" evidence="1">
    <location>
        <begin position="225"/>
        <end position="247"/>
    </location>
</feature>
<evidence type="ECO:0000313" key="2">
    <source>
        <dbReference type="EMBL" id="CAE7229009.1"/>
    </source>
</evidence>
<protein>
    <submittedName>
        <fullName evidence="2">Uncharacterized protein</fullName>
    </submittedName>
</protein>
<dbReference type="EMBL" id="CAJNDS010000702">
    <property type="protein sequence ID" value="CAE7229009.1"/>
    <property type="molecule type" value="Genomic_DNA"/>
</dbReference>